<feature type="domain" description="ABC1 atypical kinase-like" evidence="3">
    <location>
        <begin position="99"/>
        <end position="340"/>
    </location>
</feature>
<feature type="compositionally biased region" description="Low complexity" evidence="1">
    <location>
        <begin position="466"/>
        <end position="491"/>
    </location>
</feature>
<proteinExistence type="predicted"/>
<dbReference type="Proteomes" id="UP000621500">
    <property type="component" value="Unassembled WGS sequence"/>
</dbReference>
<accession>A0ABQ4ER39</accession>
<feature type="region of interest" description="Disordered" evidence="1">
    <location>
        <begin position="436"/>
        <end position="491"/>
    </location>
</feature>
<keyword evidence="2" id="KW-0812">Transmembrane</keyword>
<protein>
    <recommendedName>
        <fullName evidence="3">ABC1 atypical kinase-like domain-containing protein</fullName>
    </recommendedName>
</protein>
<keyword evidence="2" id="KW-0472">Membrane</keyword>
<evidence type="ECO:0000259" key="3">
    <source>
        <dbReference type="Pfam" id="PF03109"/>
    </source>
</evidence>
<keyword evidence="2" id="KW-1133">Transmembrane helix</keyword>
<comment type="caution">
    <text evidence="4">The sequence shown here is derived from an EMBL/GenBank/DDBJ whole genome shotgun (WGS) entry which is preliminary data.</text>
</comment>
<dbReference type="InterPro" id="IPR011009">
    <property type="entry name" value="Kinase-like_dom_sf"/>
</dbReference>
<organism evidence="4 5">
    <name type="scientific">Plantactinospora mayteni</name>
    <dbReference type="NCBI Taxonomy" id="566021"/>
    <lineage>
        <taxon>Bacteria</taxon>
        <taxon>Bacillati</taxon>
        <taxon>Actinomycetota</taxon>
        <taxon>Actinomycetes</taxon>
        <taxon>Micromonosporales</taxon>
        <taxon>Micromonosporaceae</taxon>
        <taxon>Plantactinospora</taxon>
    </lineage>
</organism>
<reference evidence="4 5" key="1">
    <citation type="submission" date="2021-01" db="EMBL/GenBank/DDBJ databases">
        <title>Whole genome shotgun sequence of Plantactinospora mayteni NBRC 109088.</title>
        <authorList>
            <person name="Komaki H."/>
            <person name="Tamura T."/>
        </authorList>
    </citation>
    <scope>NUCLEOTIDE SEQUENCE [LARGE SCALE GENOMIC DNA]</scope>
    <source>
        <strain evidence="4 5">NBRC 109088</strain>
    </source>
</reference>
<dbReference type="PANTHER" id="PTHR45890">
    <property type="entry name" value="AARF DOMAIN CONTAINING KINASE 2 (PREDICTED)"/>
    <property type="match status" value="1"/>
</dbReference>
<dbReference type="EMBL" id="BONX01000023">
    <property type="protein sequence ID" value="GIG97149.1"/>
    <property type="molecule type" value="Genomic_DNA"/>
</dbReference>
<dbReference type="InterPro" id="IPR004147">
    <property type="entry name" value="ABC1_dom"/>
</dbReference>
<dbReference type="InterPro" id="IPR052402">
    <property type="entry name" value="ADCK_kinase"/>
</dbReference>
<dbReference type="CDD" id="cd05121">
    <property type="entry name" value="ABC1_ADCK3-like"/>
    <property type="match status" value="1"/>
</dbReference>
<evidence type="ECO:0000313" key="5">
    <source>
        <dbReference type="Proteomes" id="UP000621500"/>
    </source>
</evidence>
<dbReference type="PANTHER" id="PTHR45890:SF1">
    <property type="entry name" value="AARF DOMAIN CONTAINING KINASE 2"/>
    <property type="match status" value="1"/>
</dbReference>
<keyword evidence="5" id="KW-1185">Reference proteome</keyword>
<evidence type="ECO:0000313" key="4">
    <source>
        <dbReference type="EMBL" id="GIG97149.1"/>
    </source>
</evidence>
<dbReference type="Gene3D" id="1.10.510.10">
    <property type="entry name" value="Transferase(Phosphotransferase) domain 1"/>
    <property type="match status" value="1"/>
</dbReference>
<sequence length="491" mass="52332">MAIGQASAPAAITPAPGAPLVLARVLCVLALGVVAAPGIALGALAVRCARGRTAAQRFAARRTARVLQRLGPAFVKAGQLVGTRRDLLPAAVVEELSALQESVRPLPERIARRALAQAYGTDLDRIFSTVRYEPVASGSVACVYRASLPSGEQVALKLRRPGVARRMAADLALIRAFVRLGARLPALRGVPVVAMVDRVCEAVRGQLDFVGEAAHLDLLGRHLVGLPVALVPAVHPELCRPTCLVMEFVPDLRLDAARDSGRLARSRLAHATLDVVFEMLFVNGFVHCDLHPGNLYHRSDGRVVVLDAGFCVWLPERTRWQFSEFFFNFGRGNGRRCAEVVIASAVGRRHDSDEQRFTAGVVDLVRRTSRVPARDFSLISFSAELFDLQRACGLYASPDFIFPLVSIMALEGTLRELDPHLDFQAAAMPTLLHALATGPRKPTGTPGGGTGVPTGGAETSNGATGTPTNSAETATSSAETVTGSTERGPTR</sequence>
<gene>
    <name evidence="4" type="ORF">Pma05_37220</name>
</gene>
<feature type="transmembrane region" description="Helical" evidence="2">
    <location>
        <begin position="21"/>
        <end position="46"/>
    </location>
</feature>
<evidence type="ECO:0000256" key="1">
    <source>
        <dbReference type="SAM" id="MobiDB-lite"/>
    </source>
</evidence>
<dbReference type="RefSeq" id="WP_203858627.1">
    <property type="nucleotide sequence ID" value="NZ_BAAAZQ010000001.1"/>
</dbReference>
<name>A0ABQ4ER39_9ACTN</name>
<dbReference type="Pfam" id="PF03109">
    <property type="entry name" value="ABC1"/>
    <property type="match status" value="1"/>
</dbReference>
<feature type="compositionally biased region" description="Gly residues" evidence="1">
    <location>
        <begin position="445"/>
        <end position="454"/>
    </location>
</feature>
<evidence type="ECO:0000256" key="2">
    <source>
        <dbReference type="SAM" id="Phobius"/>
    </source>
</evidence>
<dbReference type="SUPFAM" id="SSF56112">
    <property type="entry name" value="Protein kinase-like (PK-like)"/>
    <property type="match status" value="1"/>
</dbReference>